<sequence>MQLKTILNRVHPLKSFVYEQVRLVEKSGVPVIEIVIQPRAKSLPACSGCGRKQRGYDRQSQRCFQFIPDPGHAYSNLLMAAPTRVPST</sequence>
<evidence type="ECO:0000313" key="2">
    <source>
        <dbReference type="Proteomes" id="UP000010798"/>
    </source>
</evidence>
<dbReference type="STRING" id="886293.Sinac_0711"/>
<proteinExistence type="predicted"/>
<accession>L0D7A2</accession>
<evidence type="ECO:0000313" key="1">
    <source>
        <dbReference type="EMBL" id="AGA25122.1"/>
    </source>
</evidence>
<keyword evidence="2" id="KW-1185">Reference proteome</keyword>
<dbReference type="HOGENOM" id="CLU_2467327_0_0_0"/>
<dbReference type="eggNOG" id="COG3464">
    <property type="taxonomic scope" value="Bacteria"/>
</dbReference>
<name>L0D7A2_SINAD</name>
<reference evidence="1 2" key="1">
    <citation type="submission" date="2012-02" db="EMBL/GenBank/DDBJ databases">
        <title>Complete sequence of chromosome of Singulisphaera acidiphila DSM 18658.</title>
        <authorList>
            <consortium name="US DOE Joint Genome Institute (JGI-PGF)"/>
            <person name="Lucas S."/>
            <person name="Copeland A."/>
            <person name="Lapidus A."/>
            <person name="Glavina del Rio T."/>
            <person name="Dalin E."/>
            <person name="Tice H."/>
            <person name="Bruce D."/>
            <person name="Goodwin L."/>
            <person name="Pitluck S."/>
            <person name="Peters L."/>
            <person name="Ovchinnikova G."/>
            <person name="Chertkov O."/>
            <person name="Kyrpides N."/>
            <person name="Mavromatis K."/>
            <person name="Ivanova N."/>
            <person name="Brettin T."/>
            <person name="Detter J.C."/>
            <person name="Han C."/>
            <person name="Larimer F."/>
            <person name="Land M."/>
            <person name="Hauser L."/>
            <person name="Markowitz V."/>
            <person name="Cheng J.-F."/>
            <person name="Hugenholtz P."/>
            <person name="Woyke T."/>
            <person name="Wu D."/>
            <person name="Tindall B."/>
            <person name="Pomrenke H."/>
            <person name="Brambilla E."/>
            <person name="Klenk H.-P."/>
            <person name="Eisen J.A."/>
        </authorList>
    </citation>
    <scope>NUCLEOTIDE SEQUENCE [LARGE SCALE GENOMIC DNA]</scope>
    <source>
        <strain evidence="2">ATCC BAA-1392 / DSM 18658 / VKM B-2454 / MOB10</strain>
    </source>
</reference>
<organism evidence="1 2">
    <name type="scientific">Singulisphaera acidiphila (strain ATCC BAA-1392 / DSM 18658 / VKM B-2454 / MOB10)</name>
    <dbReference type="NCBI Taxonomy" id="886293"/>
    <lineage>
        <taxon>Bacteria</taxon>
        <taxon>Pseudomonadati</taxon>
        <taxon>Planctomycetota</taxon>
        <taxon>Planctomycetia</taxon>
        <taxon>Isosphaerales</taxon>
        <taxon>Isosphaeraceae</taxon>
        <taxon>Singulisphaera</taxon>
    </lineage>
</organism>
<gene>
    <name evidence="1" type="ordered locus">Sinac_0711</name>
</gene>
<dbReference type="Proteomes" id="UP000010798">
    <property type="component" value="Chromosome"/>
</dbReference>
<dbReference type="EMBL" id="CP003364">
    <property type="protein sequence ID" value="AGA25122.1"/>
    <property type="molecule type" value="Genomic_DNA"/>
</dbReference>
<dbReference type="KEGG" id="saci:Sinac_0711"/>
<protein>
    <submittedName>
        <fullName evidence="1">Uncharacterized protein</fullName>
    </submittedName>
</protein>
<dbReference type="AlphaFoldDB" id="L0D7A2"/>